<dbReference type="Proteomes" id="UP000308489">
    <property type="component" value="Chromosome 1"/>
</dbReference>
<sequence length="39" mass="4311">MKFDDVIGASAGTETKYISVEMRGGTIYAHSITKVEYKI</sequence>
<dbReference type="AlphaFoldDB" id="A0A4U9QZZ9"/>
<reference evidence="1 2" key="1">
    <citation type="submission" date="2019-05" db="EMBL/GenBank/DDBJ databases">
        <authorList>
            <consortium name="Pathogen Informatics"/>
        </authorList>
    </citation>
    <scope>NUCLEOTIDE SEQUENCE [LARGE SCALE GENOMIC DNA]</scope>
    <source>
        <strain evidence="1 2">NCTC503</strain>
    </source>
</reference>
<dbReference type="KEGG" id="hhw:NCTC503_00520"/>
<protein>
    <submittedName>
        <fullName evidence="1">Uncharacterized protein</fullName>
    </submittedName>
</protein>
<evidence type="ECO:0000313" key="2">
    <source>
        <dbReference type="Proteomes" id="UP000308489"/>
    </source>
</evidence>
<evidence type="ECO:0000313" key="1">
    <source>
        <dbReference type="EMBL" id="VTQ84326.1"/>
    </source>
</evidence>
<name>A0A4U9QZZ9_HATHI</name>
<gene>
    <name evidence="1" type="ORF">NCTC503_00520</name>
</gene>
<dbReference type="EMBL" id="LR590481">
    <property type="protein sequence ID" value="VTQ84326.1"/>
    <property type="molecule type" value="Genomic_DNA"/>
</dbReference>
<proteinExistence type="predicted"/>
<organism evidence="1 2">
    <name type="scientific">Hathewaya histolytica</name>
    <name type="common">Clostridium histolyticum</name>
    <dbReference type="NCBI Taxonomy" id="1498"/>
    <lineage>
        <taxon>Bacteria</taxon>
        <taxon>Bacillati</taxon>
        <taxon>Bacillota</taxon>
        <taxon>Clostridia</taxon>
        <taxon>Eubacteriales</taxon>
        <taxon>Clostridiaceae</taxon>
        <taxon>Hathewaya</taxon>
    </lineage>
</organism>
<keyword evidence="2" id="KW-1185">Reference proteome</keyword>
<accession>A0A4U9QZZ9</accession>